<organism evidence="2 4">
    <name type="scientific">Legionella birminghamensis</name>
    <dbReference type="NCBI Taxonomy" id="28083"/>
    <lineage>
        <taxon>Bacteria</taxon>
        <taxon>Pseudomonadati</taxon>
        <taxon>Pseudomonadota</taxon>
        <taxon>Gammaproteobacteria</taxon>
        <taxon>Legionellales</taxon>
        <taxon>Legionellaceae</taxon>
        <taxon>Legionella</taxon>
    </lineage>
</organism>
<reference evidence="1 3" key="1">
    <citation type="submission" date="2015-11" db="EMBL/GenBank/DDBJ databases">
        <title>Genomic analysis of 38 Legionella species identifies large and diverse effector repertoires.</title>
        <authorList>
            <person name="Burstein D."/>
            <person name="Amaro F."/>
            <person name="Zusman T."/>
            <person name="Lifshitz Z."/>
            <person name="Cohen O."/>
            <person name="Gilbert J.A."/>
            <person name="Pupko T."/>
            <person name="Shuman H.A."/>
            <person name="Segal G."/>
        </authorList>
    </citation>
    <scope>NUCLEOTIDE SEQUENCE [LARGE SCALE GENOMIC DNA]</scope>
    <source>
        <strain evidence="1 3">CDC#1407-AL-14</strain>
    </source>
</reference>
<accession>A0A378JSG9</accession>
<evidence type="ECO:0000313" key="3">
    <source>
        <dbReference type="Proteomes" id="UP000054735"/>
    </source>
</evidence>
<evidence type="ECO:0000313" key="1">
    <source>
        <dbReference type="EMBL" id="KTC69722.1"/>
    </source>
</evidence>
<dbReference type="RefSeq" id="WP_058523999.1">
    <property type="nucleotide sequence ID" value="NZ_CAAAHV010000104.1"/>
</dbReference>
<keyword evidence="3" id="KW-1185">Reference proteome</keyword>
<dbReference type="AlphaFoldDB" id="A0A378JSG9"/>
<proteinExistence type="predicted"/>
<evidence type="ECO:0000313" key="2">
    <source>
        <dbReference type="EMBL" id="STX60897.1"/>
    </source>
</evidence>
<sequence>MEWQIGETVYWLGQKQHTPELGLFPLSIAIVKETIQAIHPQTPHQNPIVTARFAFGLDEVFKSQEEALEALKQQATALLSNPAQRLSNFYRMQ</sequence>
<evidence type="ECO:0000313" key="4">
    <source>
        <dbReference type="Proteomes" id="UP000255066"/>
    </source>
</evidence>
<name>A0A378JSG9_9GAMM</name>
<reference evidence="2 4" key="2">
    <citation type="submission" date="2018-06" db="EMBL/GenBank/DDBJ databases">
        <authorList>
            <consortium name="Pathogen Informatics"/>
            <person name="Doyle S."/>
        </authorList>
    </citation>
    <scope>NUCLEOTIDE SEQUENCE [LARGE SCALE GENOMIC DNA]</scope>
    <source>
        <strain evidence="2 4">NCTC12437</strain>
    </source>
</reference>
<gene>
    <name evidence="1" type="ORF">Lbir_1977</name>
    <name evidence="2" type="ORF">NCTC12437_03189</name>
</gene>
<dbReference type="Proteomes" id="UP000255066">
    <property type="component" value="Unassembled WGS sequence"/>
</dbReference>
<dbReference type="Proteomes" id="UP000054735">
    <property type="component" value="Unassembled WGS sequence"/>
</dbReference>
<dbReference type="EMBL" id="LNXT01000037">
    <property type="protein sequence ID" value="KTC69722.1"/>
    <property type="molecule type" value="Genomic_DNA"/>
</dbReference>
<protein>
    <submittedName>
        <fullName evidence="2">Uncharacterized protein</fullName>
    </submittedName>
</protein>
<dbReference type="EMBL" id="UGNW01000002">
    <property type="protein sequence ID" value="STX60897.1"/>
    <property type="molecule type" value="Genomic_DNA"/>
</dbReference>